<dbReference type="PANTHER" id="PTHR47618:SF1">
    <property type="entry name" value="BIFUNCTIONAL OLIGORIBONUCLEASE AND PAP PHOSPHATASE NRNA"/>
    <property type="match status" value="1"/>
</dbReference>
<dbReference type="SUPFAM" id="SSF64182">
    <property type="entry name" value="DHH phosphoesterases"/>
    <property type="match status" value="1"/>
</dbReference>
<dbReference type="InterPro" id="IPR038763">
    <property type="entry name" value="DHH_sf"/>
</dbReference>
<dbReference type="GO" id="GO:0003676">
    <property type="term" value="F:nucleic acid binding"/>
    <property type="evidence" value="ECO:0007669"/>
    <property type="project" value="InterPro"/>
</dbReference>
<accession>A0A6N7XW15</accession>
<organism evidence="3 4">
    <name type="scientific">Tissierella pigra</name>
    <dbReference type="NCBI Taxonomy" id="2607614"/>
    <lineage>
        <taxon>Bacteria</taxon>
        <taxon>Bacillati</taxon>
        <taxon>Bacillota</taxon>
        <taxon>Tissierellia</taxon>
        <taxon>Tissierellales</taxon>
        <taxon>Tissierellaceae</taxon>
        <taxon>Tissierella</taxon>
    </lineage>
</organism>
<gene>
    <name evidence="3" type="ORF">FYJ83_00685</name>
</gene>
<evidence type="ECO:0000259" key="1">
    <source>
        <dbReference type="Pfam" id="PF01368"/>
    </source>
</evidence>
<dbReference type="InterPro" id="IPR001667">
    <property type="entry name" value="DDH_dom"/>
</dbReference>
<dbReference type="EMBL" id="VUNQ01000001">
    <property type="protein sequence ID" value="MST99979.1"/>
    <property type="molecule type" value="Genomic_DNA"/>
</dbReference>
<dbReference type="Proteomes" id="UP000469523">
    <property type="component" value="Unassembled WGS sequence"/>
</dbReference>
<evidence type="ECO:0000313" key="3">
    <source>
        <dbReference type="EMBL" id="MST99979.1"/>
    </source>
</evidence>
<protein>
    <submittedName>
        <fullName evidence="3">Bifunctional oligoribonuclease/PAP phosphatase NrnA</fullName>
    </submittedName>
</protein>
<comment type="caution">
    <text evidence="3">The sequence shown here is derived from an EMBL/GenBank/DDBJ whole genome shotgun (WGS) entry which is preliminary data.</text>
</comment>
<evidence type="ECO:0000313" key="4">
    <source>
        <dbReference type="Proteomes" id="UP000469523"/>
    </source>
</evidence>
<dbReference type="InterPro" id="IPR003156">
    <property type="entry name" value="DHHA1_dom"/>
</dbReference>
<name>A0A6N7XW15_9FIRM</name>
<dbReference type="RefSeq" id="WP_154438090.1">
    <property type="nucleotide sequence ID" value="NZ_JAHLPJ010000001.1"/>
</dbReference>
<evidence type="ECO:0000259" key="2">
    <source>
        <dbReference type="Pfam" id="PF02272"/>
    </source>
</evidence>
<feature type="domain" description="DHHA1" evidence="2">
    <location>
        <begin position="237"/>
        <end position="309"/>
    </location>
</feature>
<dbReference type="AlphaFoldDB" id="A0A6N7XW15"/>
<sequence length="323" mass="36017">MKNSIESQFDLAIDLIKNSKNIGIASHVSPDGDNIGSILALGNALEKINKKVFILKTDDIPKDFLFLPGISKIIDYEDNMEIDLFITLDTSDEDRLGKNRILLDKIENVVNIDHHISNTNFGDINIVNSNAAATGELVYELIKKIGIIIDKDIASCIYTSISSDTGSFMYDNTTSETHEIAAELIKTGIDKSNININLYQSRSIEKTKLFIKILETLKFHYDNQVGIIKVTQEMLNNSNAKMEDTEGIISFIREISSIEVAILLKEIEEEEIKVSMRSKRYADVAEICANFNGGGHIRAAGCTINEPIATAEHLVLEQMKKVF</sequence>
<feature type="domain" description="DDH" evidence="1">
    <location>
        <begin position="22"/>
        <end position="161"/>
    </location>
</feature>
<dbReference type="Gene3D" id="3.10.310.30">
    <property type="match status" value="1"/>
</dbReference>
<dbReference type="Pfam" id="PF01368">
    <property type="entry name" value="DHH"/>
    <property type="match status" value="1"/>
</dbReference>
<dbReference type="Gene3D" id="3.90.1640.10">
    <property type="entry name" value="inorganic pyrophosphatase (n-terminal core)"/>
    <property type="match status" value="1"/>
</dbReference>
<reference evidence="3 4" key="1">
    <citation type="submission" date="2019-09" db="EMBL/GenBank/DDBJ databases">
        <title>In-depth cultivation of the pig gut microbiome towards novel bacterial diversity and tailored functional studies.</title>
        <authorList>
            <person name="Wylensek D."/>
            <person name="Hitch T.C.A."/>
            <person name="Clavel T."/>
        </authorList>
    </citation>
    <scope>NUCLEOTIDE SEQUENCE [LARGE SCALE GENOMIC DNA]</scope>
    <source>
        <strain evidence="3 4">WCA3-693-APC-4?</strain>
    </source>
</reference>
<dbReference type="Pfam" id="PF02272">
    <property type="entry name" value="DHHA1"/>
    <property type="match status" value="1"/>
</dbReference>
<dbReference type="InterPro" id="IPR051319">
    <property type="entry name" value="Oligoribo/pAp-PDE_c-di-AMP_PDE"/>
</dbReference>
<dbReference type="PANTHER" id="PTHR47618">
    <property type="entry name" value="BIFUNCTIONAL OLIGORIBONUCLEASE AND PAP PHOSPHATASE NRNA"/>
    <property type="match status" value="1"/>
</dbReference>
<proteinExistence type="predicted"/>
<keyword evidence="4" id="KW-1185">Reference proteome</keyword>